<dbReference type="Proteomes" id="UP001472677">
    <property type="component" value="Unassembled WGS sequence"/>
</dbReference>
<keyword evidence="2" id="KW-1185">Reference proteome</keyword>
<protein>
    <submittedName>
        <fullName evidence="1">Uncharacterized protein</fullName>
    </submittedName>
</protein>
<gene>
    <name evidence="1" type="ORF">V6N12_031140</name>
</gene>
<name>A0ABR2E824_9ROSI</name>
<reference evidence="1 2" key="1">
    <citation type="journal article" date="2024" name="G3 (Bethesda)">
        <title>Genome assembly of Hibiscus sabdariffa L. provides insights into metabolisms of medicinal natural products.</title>
        <authorList>
            <person name="Kim T."/>
        </authorList>
    </citation>
    <scope>NUCLEOTIDE SEQUENCE [LARGE SCALE GENOMIC DNA]</scope>
    <source>
        <strain evidence="1">TK-2024</strain>
        <tissue evidence="1">Old leaves</tissue>
    </source>
</reference>
<accession>A0ABR2E824</accession>
<evidence type="ECO:0000313" key="2">
    <source>
        <dbReference type="Proteomes" id="UP001472677"/>
    </source>
</evidence>
<comment type="caution">
    <text evidence="1">The sequence shown here is derived from an EMBL/GenBank/DDBJ whole genome shotgun (WGS) entry which is preliminary data.</text>
</comment>
<evidence type="ECO:0000313" key="1">
    <source>
        <dbReference type="EMBL" id="KAK8554168.1"/>
    </source>
</evidence>
<proteinExistence type="predicted"/>
<dbReference type="EMBL" id="JBBPBM010000019">
    <property type="protein sequence ID" value="KAK8554168.1"/>
    <property type="molecule type" value="Genomic_DNA"/>
</dbReference>
<organism evidence="1 2">
    <name type="scientific">Hibiscus sabdariffa</name>
    <name type="common">roselle</name>
    <dbReference type="NCBI Taxonomy" id="183260"/>
    <lineage>
        <taxon>Eukaryota</taxon>
        <taxon>Viridiplantae</taxon>
        <taxon>Streptophyta</taxon>
        <taxon>Embryophyta</taxon>
        <taxon>Tracheophyta</taxon>
        <taxon>Spermatophyta</taxon>
        <taxon>Magnoliopsida</taxon>
        <taxon>eudicotyledons</taxon>
        <taxon>Gunneridae</taxon>
        <taxon>Pentapetalae</taxon>
        <taxon>rosids</taxon>
        <taxon>malvids</taxon>
        <taxon>Malvales</taxon>
        <taxon>Malvaceae</taxon>
        <taxon>Malvoideae</taxon>
        <taxon>Hibiscus</taxon>
    </lineage>
</organism>
<sequence length="164" mass="18793">MTIDNQSHIDFTHSRAHMNFKQWKDQRNNIENQLSRLKSIFEENPRYLKKIQNLLSEEGIIFNSRDCGALSKSVEEAQKHAEVTFHSNMSESTETVLNLVCATCCNPCQSKTKTDLHTRRIDHTKFVDNTLKSLVLGREVGSGATEMFDELSIPVKKKSDSFED</sequence>
<dbReference type="PANTHER" id="PTHR46713">
    <property type="entry name" value="F13M7.16 PROTEIN"/>
    <property type="match status" value="1"/>
</dbReference>
<dbReference type="PANTHER" id="PTHR46713:SF1">
    <property type="entry name" value="F13M7.16 PROTEIN"/>
    <property type="match status" value="1"/>
</dbReference>